<dbReference type="EMBL" id="ML732809">
    <property type="protein sequence ID" value="KAB8272112.1"/>
    <property type="molecule type" value="Genomic_DNA"/>
</dbReference>
<gene>
    <name evidence="2" type="ORF">BDV30DRAFT_212651</name>
</gene>
<feature type="transmembrane region" description="Helical" evidence="1">
    <location>
        <begin position="47"/>
        <end position="66"/>
    </location>
</feature>
<accession>A0A5N6IZK9</accession>
<proteinExistence type="predicted"/>
<dbReference type="AlphaFoldDB" id="A0A5N6IZK9"/>
<feature type="transmembrane region" description="Helical" evidence="1">
    <location>
        <begin position="21"/>
        <end position="41"/>
    </location>
</feature>
<keyword evidence="1" id="KW-0472">Membrane</keyword>
<dbReference type="Proteomes" id="UP000326289">
    <property type="component" value="Unassembled WGS sequence"/>
</dbReference>
<keyword evidence="1" id="KW-1133">Transmembrane helix</keyword>
<organism evidence="2 3">
    <name type="scientific">Aspergillus minisclerotigenes</name>
    <dbReference type="NCBI Taxonomy" id="656917"/>
    <lineage>
        <taxon>Eukaryota</taxon>
        <taxon>Fungi</taxon>
        <taxon>Dikarya</taxon>
        <taxon>Ascomycota</taxon>
        <taxon>Pezizomycotina</taxon>
        <taxon>Eurotiomycetes</taxon>
        <taxon>Eurotiomycetidae</taxon>
        <taxon>Eurotiales</taxon>
        <taxon>Aspergillaceae</taxon>
        <taxon>Aspergillus</taxon>
        <taxon>Aspergillus subgen. Circumdati</taxon>
    </lineage>
</organism>
<sequence length="68" mass="7699">MLIIDRRDAVFPFPGVAENLFHIRGGSFFFVFFISFFRHIVQSCSGSAVGFATMVDGISLNLIIWIRN</sequence>
<evidence type="ECO:0000313" key="3">
    <source>
        <dbReference type="Proteomes" id="UP000326289"/>
    </source>
</evidence>
<keyword evidence="1" id="KW-0812">Transmembrane</keyword>
<name>A0A5N6IZK9_9EURO</name>
<reference evidence="2 3" key="1">
    <citation type="submission" date="2019-04" db="EMBL/GenBank/DDBJ databases">
        <title>Fungal friends and foes A comparative genomics study of 23 Aspergillus species from section Flavi.</title>
        <authorList>
            <consortium name="DOE Joint Genome Institute"/>
            <person name="Kjaerbolling I."/>
            <person name="Vesth T.C."/>
            <person name="Frisvad J.C."/>
            <person name="Nybo J.L."/>
            <person name="Theobald S."/>
            <person name="Kildgaard S."/>
            <person name="Petersen T.I."/>
            <person name="Kuo A."/>
            <person name="Sato A."/>
            <person name="Lyhne E.K."/>
            <person name="Kogle M.E."/>
            <person name="Wiebenga A."/>
            <person name="Kun R.S."/>
            <person name="Lubbers R.J."/>
            <person name="Makela M.R."/>
            <person name="Barry K."/>
            <person name="Chovatia M."/>
            <person name="Clum A."/>
            <person name="Daum C."/>
            <person name="Haridas S."/>
            <person name="He G."/>
            <person name="LaButti K."/>
            <person name="Lipzen A."/>
            <person name="Mondo S."/>
            <person name="Pangilinan J."/>
            <person name="Riley R."/>
            <person name="Salamov A."/>
            <person name="Simmons B.A."/>
            <person name="Magnuson J.K."/>
            <person name="Henrissat B."/>
            <person name="Mortensen U.H."/>
            <person name="Larsen T.O."/>
            <person name="De vries R.P."/>
            <person name="Grigoriev I.V."/>
            <person name="Machida M."/>
            <person name="Baker S.E."/>
            <person name="Andersen M.R."/>
        </authorList>
    </citation>
    <scope>NUCLEOTIDE SEQUENCE [LARGE SCALE GENOMIC DNA]</scope>
    <source>
        <strain evidence="2 3">CBS 117635</strain>
    </source>
</reference>
<protein>
    <submittedName>
        <fullName evidence="2">Uncharacterized protein</fullName>
    </submittedName>
</protein>
<evidence type="ECO:0000256" key="1">
    <source>
        <dbReference type="SAM" id="Phobius"/>
    </source>
</evidence>
<evidence type="ECO:0000313" key="2">
    <source>
        <dbReference type="EMBL" id="KAB8272112.1"/>
    </source>
</evidence>
<keyword evidence="3" id="KW-1185">Reference proteome</keyword>